<dbReference type="CDD" id="cd00093">
    <property type="entry name" value="HTH_XRE"/>
    <property type="match status" value="1"/>
</dbReference>
<evidence type="ECO:0000313" key="3">
    <source>
        <dbReference type="EMBL" id="QYA42103.1"/>
    </source>
</evidence>
<protein>
    <submittedName>
        <fullName evidence="3">Helix-turn-helix domain-containing protein</fullName>
    </submittedName>
</protein>
<feature type="domain" description="HTH cro/C1-type" evidence="2">
    <location>
        <begin position="11"/>
        <end position="65"/>
    </location>
</feature>
<dbReference type="PANTHER" id="PTHR46558:SF4">
    <property type="entry name" value="DNA-BIDING PHAGE PROTEIN"/>
    <property type="match status" value="1"/>
</dbReference>
<accession>A0AAJ4TW56</accession>
<keyword evidence="4" id="KW-1185">Reference proteome</keyword>
<sequence>MSTPNKISEQIISLRNRRGWTQQQLADKVGVSKQSVSNWETGEKLPRMGKLEELAKIFNVTVSYIVDGKSDLEKENIDIVKNLESKGIIINFSDFEGFEKLSDEEKLDFQKRIEEAVQFELFKRQSNK</sequence>
<evidence type="ECO:0000259" key="2">
    <source>
        <dbReference type="PROSITE" id="PS50943"/>
    </source>
</evidence>
<gene>
    <name evidence="3" type="ORF">KYI11_10960</name>
</gene>
<dbReference type="PROSITE" id="PS50943">
    <property type="entry name" value="HTH_CROC1"/>
    <property type="match status" value="1"/>
</dbReference>
<dbReference type="PANTHER" id="PTHR46558">
    <property type="entry name" value="TRACRIPTIONAL REGULATORY PROTEIN-RELATED-RELATED"/>
    <property type="match status" value="1"/>
</dbReference>
<dbReference type="Pfam" id="PF01381">
    <property type="entry name" value="HTH_3"/>
    <property type="match status" value="1"/>
</dbReference>
<dbReference type="SMART" id="SM00530">
    <property type="entry name" value="HTH_XRE"/>
    <property type="match status" value="1"/>
</dbReference>
<evidence type="ECO:0000256" key="1">
    <source>
        <dbReference type="ARBA" id="ARBA00023125"/>
    </source>
</evidence>
<keyword evidence="1" id="KW-0238">DNA-binding</keyword>
<organism evidence="3 4">
    <name type="scientific">Macrococcoides bohemicum</name>
    <dbReference type="NCBI Taxonomy" id="1903056"/>
    <lineage>
        <taxon>Bacteria</taxon>
        <taxon>Bacillati</taxon>
        <taxon>Bacillota</taxon>
        <taxon>Bacilli</taxon>
        <taxon>Bacillales</taxon>
        <taxon>Staphylococcaceae</taxon>
        <taxon>Macrococcoides</taxon>
    </lineage>
</organism>
<proteinExistence type="predicted"/>
<dbReference type="Proteomes" id="UP000826802">
    <property type="component" value="Chromosome"/>
</dbReference>
<dbReference type="EMBL" id="CP079981">
    <property type="protein sequence ID" value="QYA42103.1"/>
    <property type="molecule type" value="Genomic_DNA"/>
</dbReference>
<dbReference type="GO" id="GO:0003677">
    <property type="term" value="F:DNA binding"/>
    <property type="evidence" value="ECO:0007669"/>
    <property type="project" value="UniProtKB-KW"/>
</dbReference>
<dbReference type="InterPro" id="IPR001387">
    <property type="entry name" value="Cro/C1-type_HTH"/>
</dbReference>
<reference evidence="3 4" key="1">
    <citation type="submission" date="2021-07" db="EMBL/GenBank/DDBJ databases">
        <title>Prevalence and characterization of methicillin-resistant Macrococcus spp. in food producing animals and meat in Switzerland in 2019.</title>
        <authorList>
            <person name="Keller J.E."/>
            <person name="Schwendener S."/>
            <person name="Neuenschwander J."/>
            <person name="Overesch G."/>
            <person name="Perreten V."/>
        </authorList>
    </citation>
    <scope>NUCLEOTIDE SEQUENCE [LARGE SCALE GENOMIC DNA]</scope>
    <source>
        <strain evidence="3 4">19Msa0936</strain>
    </source>
</reference>
<dbReference type="AlphaFoldDB" id="A0AAJ4TW56"/>
<dbReference type="RefSeq" id="WP_219502967.1">
    <property type="nucleotide sequence ID" value="NZ_CP079981.1"/>
</dbReference>
<name>A0AAJ4TW56_9STAP</name>
<evidence type="ECO:0000313" key="4">
    <source>
        <dbReference type="Proteomes" id="UP000826802"/>
    </source>
</evidence>